<feature type="coiled-coil region" evidence="18">
    <location>
        <begin position="916"/>
        <end position="1003"/>
    </location>
</feature>
<evidence type="ECO:0000256" key="19">
    <source>
        <dbReference type="SAM" id="MobiDB-lite"/>
    </source>
</evidence>
<dbReference type="GO" id="GO:0016192">
    <property type="term" value="P:vesicle-mediated transport"/>
    <property type="evidence" value="ECO:0007669"/>
    <property type="project" value="UniProtKB-ARBA"/>
</dbReference>
<proteinExistence type="inferred from homology"/>
<dbReference type="GO" id="GO:0005524">
    <property type="term" value="F:ATP binding"/>
    <property type="evidence" value="ECO:0007669"/>
    <property type="project" value="UniProtKB-UniRule"/>
</dbReference>
<keyword evidence="6" id="KW-0493">Microtubule</keyword>
<feature type="domain" description="PX" evidence="21">
    <location>
        <begin position="1160"/>
        <end position="1295"/>
    </location>
</feature>
<keyword evidence="3" id="KW-0813">Transport</keyword>
<keyword evidence="7 17" id="KW-0547">Nucleotide-binding</keyword>
<dbReference type="Pfam" id="PF00498">
    <property type="entry name" value="FHA"/>
    <property type="match status" value="1"/>
</dbReference>
<dbReference type="PRINTS" id="PR00380">
    <property type="entry name" value="KINESINHEAVY"/>
</dbReference>
<keyword evidence="12" id="KW-0472">Membrane</keyword>
<dbReference type="Pfam" id="PF00225">
    <property type="entry name" value="Kinesin"/>
    <property type="match status" value="1"/>
</dbReference>
<dbReference type="PROSITE" id="PS50195">
    <property type="entry name" value="PX"/>
    <property type="match status" value="1"/>
</dbReference>
<evidence type="ECO:0000256" key="3">
    <source>
        <dbReference type="ARBA" id="ARBA00022448"/>
    </source>
</evidence>
<keyword evidence="9 17" id="KW-0067">ATP-binding</keyword>
<dbReference type="SMART" id="SM00129">
    <property type="entry name" value="KISc"/>
    <property type="match status" value="1"/>
</dbReference>
<evidence type="ECO:0000313" key="22">
    <source>
        <dbReference type="Ensembl" id="ENSCUSP00005022994.1"/>
    </source>
</evidence>
<dbReference type="FunFam" id="3.40.850.10:FF:000021">
    <property type="entry name" value="kinesin-like protein KIF16B isoform X1"/>
    <property type="match status" value="1"/>
</dbReference>
<accession>A0A8C3V2L6</accession>
<evidence type="ECO:0000256" key="15">
    <source>
        <dbReference type="ARBA" id="ARBA00054846"/>
    </source>
</evidence>
<reference evidence="22" key="3">
    <citation type="submission" date="2025-09" db="UniProtKB">
        <authorList>
            <consortium name="Ensembl"/>
        </authorList>
    </citation>
    <scope>IDENTIFICATION</scope>
</reference>
<dbReference type="InterPro" id="IPR008984">
    <property type="entry name" value="SMAD_FHA_dom_sf"/>
</dbReference>
<evidence type="ECO:0000256" key="17">
    <source>
        <dbReference type="PROSITE-ProRule" id="PRU00283"/>
    </source>
</evidence>
<dbReference type="GO" id="GO:0035091">
    <property type="term" value="F:phosphatidylinositol binding"/>
    <property type="evidence" value="ECO:0007669"/>
    <property type="project" value="InterPro"/>
</dbReference>
<dbReference type="SUPFAM" id="SSF52540">
    <property type="entry name" value="P-loop containing nucleoside triphosphate hydrolases"/>
    <property type="match status" value="1"/>
</dbReference>
<evidence type="ECO:0000256" key="7">
    <source>
        <dbReference type="ARBA" id="ARBA00022741"/>
    </source>
</evidence>
<evidence type="ECO:0000256" key="4">
    <source>
        <dbReference type="ARBA" id="ARBA00022490"/>
    </source>
</evidence>
<dbReference type="FunFam" id="3.30.1520.10:FF:000022">
    <property type="entry name" value="Kinesin family member 16B"/>
    <property type="match status" value="1"/>
</dbReference>
<dbReference type="CDD" id="cd06874">
    <property type="entry name" value="PX_KIF16B_SNX23"/>
    <property type="match status" value="1"/>
</dbReference>
<name>A0A8C3V2L6_CATUS</name>
<evidence type="ECO:0000256" key="13">
    <source>
        <dbReference type="ARBA" id="ARBA00023175"/>
    </source>
</evidence>
<gene>
    <name evidence="22" type="primary">LOC116993471</name>
</gene>
<feature type="coiled-coil region" evidence="18">
    <location>
        <begin position="373"/>
        <end position="421"/>
    </location>
</feature>
<keyword evidence="14" id="KW-0206">Cytoskeleton</keyword>
<feature type="binding site" evidence="17">
    <location>
        <begin position="102"/>
        <end position="109"/>
    </location>
    <ligand>
        <name>ATP</name>
        <dbReference type="ChEBI" id="CHEBI:30616"/>
    </ligand>
</feature>
<evidence type="ECO:0000259" key="21">
    <source>
        <dbReference type="PROSITE" id="PS50195"/>
    </source>
</evidence>
<dbReference type="InterPro" id="IPR027417">
    <property type="entry name" value="P-loop_NTPase"/>
</dbReference>
<dbReference type="PANTHER" id="PTHR47117">
    <property type="entry name" value="STAR-RELATED LIPID TRANSFER PROTEIN 9"/>
    <property type="match status" value="1"/>
</dbReference>
<keyword evidence="23" id="KW-1185">Reference proteome</keyword>
<evidence type="ECO:0000256" key="8">
    <source>
        <dbReference type="ARBA" id="ARBA00022753"/>
    </source>
</evidence>
<keyword evidence="13 17" id="KW-0505">Motor protein</keyword>
<dbReference type="Gene3D" id="3.40.850.10">
    <property type="entry name" value="Kinesin motor domain"/>
    <property type="match status" value="1"/>
</dbReference>
<keyword evidence="11" id="KW-0446">Lipid-binding</keyword>
<dbReference type="Pfam" id="PF00787">
    <property type="entry name" value="PX"/>
    <property type="match status" value="1"/>
</dbReference>
<feature type="coiled-coil region" evidence="18">
    <location>
        <begin position="598"/>
        <end position="806"/>
    </location>
</feature>
<dbReference type="Proteomes" id="UP000694563">
    <property type="component" value="Chromosome 3"/>
</dbReference>
<dbReference type="GO" id="GO:0007018">
    <property type="term" value="P:microtubule-based movement"/>
    <property type="evidence" value="ECO:0007669"/>
    <property type="project" value="InterPro"/>
</dbReference>
<evidence type="ECO:0000256" key="12">
    <source>
        <dbReference type="ARBA" id="ARBA00023136"/>
    </source>
</evidence>
<dbReference type="InterPro" id="IPR001752">
    <property type="entry name" value="Kinesin_motor_dom"/>
</dbReference>
<evidence type="ECO:0000256" key="5">
    <source>
        <dbReference type="ARBA" id="ARBA00022553"/>
    </source>
</evidence>
<dbReference type="InterPro" id="IPR000253">
    <property type="entry name" value="FHA_dom"/>
</dbReference>
<dbReference type="InterPro" id="IPR001683">
    <property type="entry name" value="PX_dom"/>
</dbReference>
<dbReference type="SUPFAM" id="SSF64268">
    <property type="entry name" value="PX domain"/>
    <property type="match status" value="1"/>
</dbReference>
<dbReference type="PANTHER" id="PTHR47117:SF8">
    <property type="entry name" value="KINESIN FAMILY MEMBER 16B"/>
    <property type="match status" value="1"/>
</dbReference>
<dbReference type="GO" id="GO:0031901">
    <property type="term" value="C:early endosome membrane"/>
    <property type="evidence" value="ECO:0007669"/>
    <property type="project" value="UniProtKB-SubCell"/>
</dbReference>
<dbReference type="InterPro" id="IPR036871">
    <property type="entry name" value="PX_dom_sf"/>
</dbReference>
<dbReference type="InterPro" id="IPR036961">
    <property type="entry name" value="Kinesin_motor_dom_sf"/>
</dbReference>
<comment type="subcellular location">
    <subcellularLocation>
        <location evidence="2">Cytoplasm</location>
        <location evidence="2">Cytoskeleton</location>
        <location evidence="2">Spindle</location>
    </subcellularLocation>
    <subcellularLocation>
        <location evidence="1">Early endosome membrane</location>
    </subcellularLocation>
</comment>
<keyword evidence="4" id="KW-0963">Cytoplasm</keyword>
<evidence type="ECO:0000259" key="20">
    <source>
        <dbReference type="PROSITE" id="PS50067"/>
    </source>
</evidence>
<keyword evidence="10 18" id="KW-0175">Coiled coil</keyword>
<evidence type="ECO:0000256" key="10">
    <source>
        <dbReference type="ARBA" id="ARBA00023054"/>
    </source>
</evidence>
<evidence type="ECO:0000256" key="9">
    <source>
        <dbReference type="ARBA" id="ARBA00022840"/>
    </source>
</evidence>
<dbReference type="GO" id="GO:0007169">
    <property type="term" value="P:cell surface receptor protein tyrosine kinase signaling pathway"/>
    <property type="evidence" value="ECO:0007669"/>
    <property type="project" value="UniProtKB-ARBA"/>
</dbReference>
<evidence type="ECO:0000256" key="1">
    <source>
        <dbReference type="ARBA" id="ARBA00004146"/>
    </source>
</evidence>
<evidence type="ECO:0000256" key="2">
    <source>
        <dbReference type="ARBA" id="ARBA00004186"/>
    </source>
</evidence>
<feature type="region of interest" description="Disordered" evidence="19">
    <location>
        <begin position="1075"/>
        <end position="1105"/>
    </location>
</feature>
<evidence type="ECO:0000256" key="14">
    <source>
        <dbReference type="ARBA" id="ARBA00023212"/>
    </source>
</evidence>
<feature type="domain" description="Kinesin motor" evidence="20">
    <location>
        <begin position="3"/>
        <end position="358"/>
    </location>
</feature>
<dbReference type="GO" id="GO:0003777">
    <property type="term" value="F:microtubule motor activity"/>
    <property type="evidence" value="ECO:0007669"/>
    <property type="project" value="InterPro"/>
</dbReference>
<protein>
    <recommendedName>
        <fullName evidence="16">Kinesin-like protein KIF16B</fullName>
    </recommendedName>
</protein>
<reference evidence="22" key="1">
    <citation type="submission" date="2020-10" db="EMBL/GenBank/DDBJ databases">
        <title>Catharus ustulatus (Swainson's thrush) genome, bCatUst1, primary haplotype v2.</title>
        <authorList>
            <person name="Delmore K."/>
            <person name="Vafadar M."/>
            <person name="Formenti G."/>
            <person name="Chow W."/>
            <person name="Pelan S."/>
            <person name="Howe K."/>
            <person name="Rhie A."/>
            <person name="Mountcastle J."/>
            <person name="Haase B."/>
            <person name="Fedrigo O."/>
            <person name="Jarvis E.D."/>
        </authorList>
    </citation>
    <scope>NUCLEOTIDE SEQUENCE [LARGE SCALE GENOMIC DNA]</scope>
</reference>
<comment type="function">
    <text evidence="15">Plus end-directed microtubule-dependent motor protein involved in endosome transport and receptor recycling and degradation. Regulates the plus end motility of early endosomes and the balance between recycling and degradation of receptors such as EGF receptor (EGFR) and FGF receptor (FGFR). Regulates the Golgi to endosome transport of FGFR-containing vesicles during early development, a key process for developing basement membrane and epiblast and primitive endoderm lineages during early postimplantation development.</text>
</comment>
<dbReference type="SUPFAM" id="SSF49879">
    <property type="entry name" value="SMAD/FHA domain"/>
    <property type="match status" value="1"/>
</dbReference>
<evidence type="ECO:0000256" key="11">
    <source>
        <dbReference type="ARBA" id="ARBA00023121"/>
    </source>
</evidence>
<comment type="similarity">
    <text evidence="17">Belongs to the TRAFAC class myosin-kinesin ATPase superfamily. Kinesin family.</text>
</comment>
<dbReference type="CDD" id="cd01365">
    <property type="entry name" value="KISc_KIF1A_KIF1B"/>
    <property type="match status" value="1"/>
</dbReference>
<keyword evidence="5" id="KW-0597">Phosphoprotein</keyword>
<dbReference type="GO" id="GO:0008017">
    <property type="term" value="F:microtubule binding"/>
    <property type="evidence" value="ECO:0007669"/>
    <property type="project" value="InterPro"/>
</dbReference>
<dbReference type="Gene3D" id="2.60.200.20">
    <property type="match status" value="1"/>
</dbReference>
<sequence length="1295" mass="149057">NVVLKVVIQEQPVLLLEKDLNAKFIISMEKNKTTITNLKIPEGATGDTGRERTKTFTYDFSYFSADSKSPNFVCQEMVFKNLGMDVLKSAFEGYNACVFAYGQTGSGKSYTMMGNAGDAGLIPRICEGLFSKISEKTKRNEASFRTEVSYLEIYNERVRDLLRRKSSKTNNLRIREHPKEGPYVEDLSKHLVQNYADVEELMDAGNINRTTAATGMNDVSSRSHAIFTINFTQAKFDSEMPCETVSKIHLVDLAGSERADATGATGVRLKEGGNINKSLVTLGNVISALADLSQDATNPLSKKKQVFVPYRDSVLTWLLKDSLGGNSKTIMIATISPADVNYGETLSTLRYANRAKNIINKPTINEDPNVKLIRELRAEIARLKALLAQGNQIALLDSPTALSMEEKLQQNEARVQELTKEWTNKWNETQDILKEQTLALRKEGIGVVLDSELPHLIGIDDDLLSTGIILYHLKEGQTYVGREDAITEQDIVLHGLDLESEHCVFENLNGTVTLIPLNGAQCSVNGIQITEPTHLNQGAVILLGRTNMFRFNHPKEAAKLREKRKSGLLSSFSLSMTDLSKSCENLSAVMLYNPGKQIEEMEEKQKSDKAELVRMQQEVESQRKETEIVQLQIRKQEESLKRRSVHIESRLKDLLAEKEKFEEERLREQQEIELQKKKQQEEIFDRVKEELQRLQELNHNEKVEKMQIFCELEKLKKEKDEQYLKLESEKKRLEEQEREQMMLVAHLEEQLREKQVMIELLKRGDVQRVEEERRDLEEIRESLLKVKEARSEGDENHEELEKAQNDFVEFKRKQLEQLSILEKDLIQQMDHLGKEIADEKRALEHLKFAHEERLNLKRDDENFMDALLKAEEVDKVKPVEHRLQSKVRQLEYLKSNHLPALLEEKQRASEILDRGLLGLDNTLYQIEKEIEEKEEQLAQYRASTNQLQQLQETFEFTANVARQEGKVRKKEKEILESREKQQREALEQAVAKLERRHSALQRRSTIDFEIEEQKQKLATLNNSCDEQAGLQASLEAEQKYLPFIRTSNCMLRCLYSLDHEIQQLKQKIYEGDGAQKGNHGILDERLSHSTSPASPTKPQPPAAPLVDDRINAFIEQEVQRRLQNIHHKAEDNHVSTSWSTESFKRMICRSLGANPDDLKDPIKISIPRYVLCGQGKDEHYEFEIKITVLDETWTVFRRYSRFRELHKSLKLKYPEVATLEFPPKKLFGNKDERVIAERRCHLEKYLRSFFSAMLKSPSSPLNIDKVGLTLSKYTICEFSPFFRKGVFDYSSHGTS</sequence>
<dbReference type="GO" id="GO:0005874">
    <property type="term" value="C:microtubule"/>
    <property type="evidence" value="ECO:0007669"/>
    <property type="project" value="UniProtKB-KW"/>
</dbReference>
<keyword evidence="8" id="KW-0967">Endosome</keyword>
<evidence type="ECO:0000256" key="6">
    <source>
        <dbReference type="ARBA" id="ARBA00022701"/>
    </source>
</evidence>
<dbReference type="FunFam" id="2.60.200.20:FF:000005">
    <property type="entry name" value="Kinesin family member 16B"/>
    <property type="match status" value="1"/>
</dbReference>
<evidence type="ECO:0000313" key="23">
    <source>
        <dbReference type="Proteomes" id="UP000694563"/>
    </source>
</evidence>
<dbReference type="Ensembl" id="ENSCUST00005023812.1">
    <property type="protein sequence ID" value="ENSCUSP00005022994.1"/>
    <property type="gene ID" value="ENSCUSG00005014236.1"/>
</dbReference>
<dbReference type="InterPro" id="IPR019821">
    <property type="entry name" value="Kinesin_motor_CS"/>
</dbReference>
<evidence type="ECO:0000256" key="18">
    <source>
        <dbReference type="SAM" id="Coils"/>
    </source>
</evidence>
<dbReference type="SMART" id="SM00312">
    <property type="entry name" value="PX"/>
    <property type="match status" value="1"/>
</dbReference>
<organism evidence="22 23">
    <name type="scientific">Catharus ustulatus</name>
    <name type="common">Russet-backed thrush</name>
    <name type="synonym">Hylocichla ustulatus</name>
    <dbReference type="NCBI Taxonomy" id="91951"/>
    <lineage>
        <taxon>Eukaryota</taxon>
        <taxon>Metazoa</taxon>
        <taxon>Chordata</taxon>
        <taxon>Craniata</taxon>
        <taxon>Vertebrata</taxon>
        <taxon>Euteleostomi</taxon>
        <taxon>Archelosauria</taxon>
        <taxon>Archosauria</taxon>
        <taxon>Dinosauria</taxon>
        <taxon>Saurischia</taxon>
        <taxon>Theropoda</taxon>
        <taxon>Coelurosauria</taxon>
        <taxon>Aves</taxon>
        <taxon>Neognathae</taxon>
        <taxon>Neoaves</taxon>
        <taxon>Telluraves</taxon>
        <taxon>Australaves</taxon>
        <taxon>Passeriformes</taxon>
        <taxon>Turdidae</taxon>
        <taxon>Catharus</taxon>
    </lineage>
</organism>
<evidence type="ECO:0000256" key="16">
    <source>
        <dbReference type="ARBA" id="ARBA00074951"/>
    </source>
</evidence>
<dbReference type="GO" id="GO:0005819">
    <property type="term" value="C:spindle"/>
    <property type="evidence" value="ECO:0007669"/>
    <property type="project" value="UniProtKB-SubCell"/>
</dbReference>
<dbReference type="Gene3D" id="3.30.1520.10">
    <property type="entry name" value="Phox-like domain"/>
    <property type="match status" value="1"/>
</dbReference>
<dbReference type="PROSITE" id="PS50067">
    <property type="entry name" value="KINESIN_MOTOR_2"/>
    <property type="match status" value="1"/>
</dbReference>
<dbReference type="PROSITE" id="PS00411">
    <property type="entry name" value="KINESIN_MOTOR_1"/>
    <property type="match status" value="1"/>
</dbReference>
<dbReference type="CDD" id="cd22732">
    <property type="entry name" value="FHA_KIF16B"/>
    <property type="match status" value="1"/>
</dbReference>
<reference evidence="22" key="2">
    <citation type="submission" date="2025-08" db="UniProtKB">
        <authorList>
            <consortium name="Ensembl"/>
        </authorList>
    </citation>
    <scope>IDENTIFICATION</scope>
</reference>